<feature type="compositionally biased region" description="Basic and acidic residues" evidence="1">
    <location>
        <begin position="140"/>
        <end position="156"/>
    </location>
</feature>
<dbReference type="EMBL" id="BAABME010038926">
    <property type="protein sequence ID" value="GAA0167553.1"/>
    <property type="molecule type" value="Genomic_DNA"/>
</dbReference>
<accession>A0AAV3QY74</accession>
<dbReference type="Proteomes" id="UP001454036">
    <property type="component" value="Unassembled WGS sequence"/>
</dbReference>
<evidence type="ECO:0000313" key="2">
    <source>
        <dbReference type="EMBL" id="GAA0167553.1"/>
    </source>
</evidence>
<protein>
    <submittedName>
        <fullName evidence="2">Uncharacterized protein</fullName>
    </submittedName>
</protein>
<gene>
    <name evidence="2" type="ORF">LIER_43792</name>
</gene>
<evidence type="ECO:0000256" key="1">
    <source>
        <dbReference type="SAM" id="MobiDB-lite"/>
    </source>
</evidence>
<comment type="caution">
    <text evidence="2">The sequence shown here is derived from an EMBL/GenBank/DDBJ whole genome shotgun (WGS) entry which is preliminary data.</text>
</comment>
<organism evidence="2 3">
    <name type="scientific">Lithospermum erythrorhizon</name>
    <name type="common">Purple gromwell</name>
    <name type="synonym">Lithospermum officinale var. erythrorhizon</name>
    <dbReference type="NCBI Taxonomy" id="34254"/>
    <lineage>
        <taxon>Eukaryota</taxon>
        <taxon>Viridiplantae</taxon>
        <taxon>Streptophyta</taxon>
        <taxon>Embryophyta</taxon>
        <taxon>Tracheophyta</taxon>
        <taxon>Spermatophyta</taxon>
        <taxon>Magnoliopsida</taxon>
        <taxon>eudicotyledons</taxon>
        <taxon>Gunneridae</taxon>
        <taxon>Pentapetalae</taxon>
        <taxon>asterids</taxon>
        <taxon>lamiids</taxon>
        <taxon>Boraginales</taxon>
        <taxon>Boraginaceae</taxon>
        <taxon>Boraginoideae</taxon>
        <taxon>Lithospermeae</taxon>
        <taxon>Lithospermum</taxon>
    </lineage>
</organism>
<evidence type="ECO:0000313" key="3">
    <source>
        <dbReference type="Proteomes" id="UP001454036"/>
    </source>
</evidence>
<sequence length="290" mass="32210">MAFHYTLPCNPFSFDEIVVLDHSVDFKGPSSSLWEMHVSRGFLKEALVPVPTPLLSVDLSFGRFDSPNYTRDTPANQEFVAGSQATTPAEVVLQEVTFAFSSIFIEILGTSLTRGTCYVRGSPQRTLVKGVTLPANSEATLKDKPATSESRDKQGEDPTILRNYLPVEIEHADLHHLREYFSIPSSIEVRLPWGLTGVEPNMPLFCQLFTISHKGVLIALSPAKGWNIFMDDKLGKVSETRSHSLWFLLNGGMDVRVPKAWVPATRADKPGALPTDEAFDSLEKLKMVFK</sequence>
<reference evidence="2 3" key="1">
    <citation type="submission" date="2024-01" db="EMBL/GenBank/DDBJ databases">
        <title>The complete chloroplast genome sequence of Lithospermum erythrorhizon: insights into the phylogenetic relationship among Boraginaceae species and the maternal lineages of purple gromwells.</title>
        <authorList>
            <person name="Okada T."/>
            <person name="Watanabe K."/>
        </authorList>
    </citation>
    <scope>NUCLEOTIDE SEQUENCE [LARGE SCALE GENOMIC DNA]</scope>
</reference>
<name>A0AAV3QY74_LITER</name>
<feature type="region of interest" description="Disordered" evidence="1">
    <location>
        <begin position="138"/>
        <end position="157"/>
    </location>
</feature>
<proteinExistence type="predicted"/>
<dbReference type="AlphaFoldDB" id="A0AAV3QY74"/>
<keyword evidence="3" id="KW-1185">Reference proteome</keyword>